<protein>
    <recommendedName>
        <fullName evidence="2">Roadblock/LAMTOR2 domain-containing protein</fullName>
    </recommendedName>
</protein>
<comment type="caution">
    <text evidence="1">The sequence shown here is derived from an EMBL/GenBank/DDBJ whole genome shotgun (WGS) entry which is preliminary data.</text>
</comment>
<evidence type="ECO:0008006" key="2">
    <source>
        <dbReference type="Google" id="ProtNLM"/>
    </source>
</evidence>
<evidence type="ECO:0000313" key="1">
    <source>
        <dbReference type="EMBL" id="GAG18108.1"/>
    </source>
</evidence>
<dbReference type="Gene3D" id="3.30.450.30">
    <property type="entry name" value="Dynein light chain 2a, cytoplasmic"/>
    <property type="match status" value="1"/>
</dbReference>
<feature type="non-terminal residue" evidence="1">
    <location>
        <position position="37"/>
    </location>
</feature>
<dbReference type="EMBL" id="BARS01031436">
    <property type="protein sequence ID" value="GAG18108.1"/>
    <property type="molecule type" value="Genomic_DNA"/>
</dbReference>
<dbReference type="AlphaFoldDB" id="X0W0C7"/>
<accession>X0W0C7</accession>
<reference evidence="1" key="1">
    <citation type="journal article" date="2014" name="Front. Microbiol.">
        <title>High frequency of phylogenetically diverse reductive dehalogenase-homologous genes in deep subseafloor sedimentary metagenomes.</title>
        <authorList>
            <person name="Kawai M."/>
            <person name="Futagami T."/>
            <person name="Toyoda A."/>
            <person name="Takaki Y."/>
            <person name="Nishi S."/>
            <person name="Hori S."/>
            <person name="Arai W."/>
            <person name="Tsubouchi T."/>
            <person name="Morono Y."/>
            <person name="Uchiyama I."/>
            <person name="Ito T."/>
            <person name="Fujiyama A."/>
            <person name="Inagaki F."/>
            <person name="Takami H."/>
        </authorList>
    </citation>
    <scope>NUCLEOTIDE SEQUENCE</scope>
    <source>
        <strain evidence="1">Expedition CK06-06</strain>
    </source>
</reference>
<proteinExistence type="predicted"/>
<sequence length="37" mass="4290">MINRQEVKNIIRRFEEREGIRGVIICDSSGLPIDSNM</sequence>
<dbReference type="SUPFAM" id="SSF103196">
    <property type="entry name" value="Roadblock/LC7 domain"/>
    <property type="match status" value="1"/>
</dbReference>
<gene>
    <name evidence="1" type="ORF">S01H1_48920</name>
</gene>
<organism evidence="1">
    <name type="scientific">marine sediment metagenome</name>
    <dbReference type="NCBI Taxonomy" id="412755"/>
    <lineage>
        <taxon>unclassified sequences</taxon>
        <taxon>metagenomes</taxon>
        <taxon>ecological metagenomes</taxon>
    </lineage>
</organism>
<name>X0W0C7_9ZZZZ</name>